<accession>A0AA97CU50</accession>
<feature type="compositionally biased region" description="Polar residues" evidence="6">
    <location>
        <begin position="293"/>
        <end position="303"/>
    </location>
</feature>
<keyword evidence="3 7" id="KW-0812">Transmembrane</keyword>
<feature type="transmembrane region" description="Helical" evidence="7">
    <location>
        <begin position="209"/>
        <end position="229"/>
    </location>
</feature>
<dbReference type="GO" id="GO:0016020">
    <property type="term" value="C:membrane"/>
    <property type="evidence" value="ECO:0007669"/>
    <property type="project" value="UniProtKB-SubCell"/>
</dbReference>
<feature type="transmembrane region" description="Helical" evidence="7">
    <location>
        <begin position="148"/>
        <end position="166"/>
    </location>
</feature>
<feature type="transmembrane region" description="Helical" evidence="7">
    <location>
        <begin position="121"/>
        <end position="142"/>
    </location>
</feature>
<evidence type="ECO:0000313" key="9">
    <source>
        <dbReference type="EMBL" id="WOC12471.1"/>
    </source>
</evidence>
<dbReference type="AlphaFoldDB" id="A0AA97CU50"/>
<evidence type="ECO:0000259" key="8">
    <source>
        <dbReference type="Pfam" id="PF00892"/>
    </source>
</evidence>
<organism evidence="9">
    <name type="scientific">Gordonia sp. MP11Mi</name>
    <dbReference type="NCBI Taxonomy" id="3022769"/>
    <lineage>
        <taxon>Bacteria</taxon>
        <taxon>Bacillati</taxon>
        <taxon>Actinomycetota</taxon>
        <taxon>Actinomycetes</taxon>
        <taxon>Mycobacteriales</taxon>
        <taxon>Gordoniaceae</taxon>
        <taxon>Gordonia</taxon>
    </lineage>
</organism>
<evidence type="ECO:0000256" key="5">
    <source>
        <dbReference type="ARBA" id="ARBA00023136"/>
    </source>
</evidence>
<sequence length="310" mass="31569">MRLSAPLGASTAFFYALGYPIGAAAVRAATPGTVLVARFGASVVILAVIVTIARLEWPRGAQAWHAVVVGFLTQGVQFVGCYEAMYAGVSPVLVALVIAMNPVVTAAAAGMMLHEKLSRRAIVATVLAFAAVCTAFAGRVVGVGHVDAAVAWVVVAVIGLAVGGVYQQRYLTQGHPIAVNTIGVGVALVPALVFATVTPQHIADPTRAVWTIAILVIANSVIAATLYLAAIRQAGAAATSLLFGVIPSIAALLTWAILGERPDIGVVFGLVIGAAACFIGNDQAPGREEPASVSPSTGSTGTRSAVRRRG</sequence>
<dbReference type="SUPFAM" id="SSF103481">
    <property type="entry name" value="Multidrug resistance efflux transporter EmrE"/>
    <property type="match status" value="2"/>
</dbReference>
<comment type="subcellular location">
    <subcellularLocation>
        <location evidence="1">Membrane</location>
        <topology evidence="1">Multi-pass membrane protein</topology>
    </subcellularLocation>
</comment>
<protein>
    <recommendedName>
        <fullName evidence="8">EamA domain-containing protein</fullName>
    </recommendedName>
</protein>
<dbReference type="InterPro" id="IPR000620">
    <property type="entry name" value="EamA_dom"/>
</dbReference>
<evidence type="ECO:0000256" key="3">
    <source>
        <dbReference type="ARBA" id="ARBA00022692"/>
    </source>
</evidence>
<dbReference type="EMBL" id="CP128986">
    <property type="protein sequence ID" value="WOC12471.1"/>
    <property type="molecule type" value="Genomic_DNA"/>
</dbReference>
<feature type="domain" description="EamA" evidence="8">
    <location>
        <begin position="149"/>
        <end position="279"/>
    </location>
</feature>
<comment type="similarity">
    <text evidence="2">Belongs to the EamA transporter family.</text>
</comment>
<feature type="transmembrane region" description="Helical" evidence="7">
    <location>
        <begin position="64"/>
        <end position="86"/>
    </location>
</feature>
<gene>
    <name evidence="9" type="ORF">MP11Mi_15590</name>
</gene>
<dbReference type="InterPro" id="IPR050638">
    <property type="entry name" value="AA-Vitamin_Transporters"/>
</dbReference>
<evidence type="ECO:0000256" key="7">
    <source>
        <dbReference type="SAM" id="Phobius"/>
    </source>
</evidence>
<feature type="transmembrane region" description="Helical" evidence="7">
    <location>
        <begin position="236"/>
        <end position="258"/>
    </location>
</feature>
<dbReference type="RefSeq" id="WP_420041701.1">
    <property type="nucleotide sequence ID" value="NZ_CP128986.1"/>
</dbReference>
<feature type="region of interest" description="Disordered" evidence="6">
    <location>
        <begin position="285"/>
        <end position="310"/>
    </location>
</feature>
<reference evidence="9" key="1">
    <citation type="submission" date="2023-06" db="EMBL/GenBank/DDBJ databases">
        <title>Gordonia sp. nov. and Pseudochrobactrum sp. nov., two species isolated from the burying beetle Nicrophorus vespilloides.</title>
        <authorList>
            <person name="Poehlein A."/>
            <person name="Guzman J."/>
            <person name="Daniel R."/>
            <person name="Vilcinskas A."/>
        </authorList>
    </citation>
    <scope>NUCLEOTIDE SEQUENCE</scope>
    <source>
        <strain evidence="9">MP11Mi</strain>
    </source>
</reference>
<name>A0AA97CU50_9ACTN</name>
<proteinExistence type="inferred from homology"/>
<evidence type="ECO:0000256" key="2">
    <source>
        <dbReference type="ARBA" id="ARBA00007362"/>
    </source>
</evidence>
<evidence type="ECO:0000256" key="1">
    <source>
        <dbReference type="ARBA" id="ARBA00004141"/>
    </source>
</evidence>
<evidence type="ECO:0000256" key="4">
    <source>
        <dbReference type="ARBA" id="ARBA00022989"/>
    </source>
</evidence>
<feature type="transmembrane region" description="Helical" evidence="7">
    <location>
        <begin position="264"/>
        <end position="281"/>
    </location>
</feature>
<keyword evidence="5 7" id="KW-0472">Membrane</keyword>
<feature type="transmembrane region" description="Helical" evidence="7">
    <location>
        <begin position="34"/>
        <end position="52"/>
    </location>
</feature>
<feature type="transmembrane region" description="Helical" evidence="7">
    <location>
        <begin position="178"/>
        <end position="197"/>
    </location>
</feature>
<dbReference type="Pfam" id="PF00892">
    <property type="entry name" value="EamA"/>
    <property type="match status" value="2"/>
</dbReference>
<dbReference type="InterPro" id="IPR037185">
    <property type="entry name" value="EmrE-like"/>
</dbReference>
<keyword evidence="4 7" id="KW-1133">Transmembrane helix</keyword>
<feature type="domain" description="EamA" evidence="8">
    <location>
        <begin position="7"/>
        <end position="134"/>
    </location>
</feature>
<evidence type="ECO:0000256" key="6">
    <source>
        <dbReference type="SAM" id="MobiDB-lite"/>
    </source>
</evidence>
<dbReference type="PANTHER" id="PTHR32322:SF2">
    <property type="entry name" value="EAMA DOMAIN-CONTAINING PROTEIN"/>
    <property type="match status" value="1"/>
</dbReference>
<dbReference type="PANTHER" id="PTHR32322">
    <property type="entry name" value="INNER MEMBRANE TRANSPORTER"/>
    <property type="match status" value="1"/>
</dbReference>
<feature type="transmembrane region" description="Helical" evidence="7">
    <location>
        <begin position="92"/>
        <end position="114"/>
    </location>
</feature>